<keyword evidence="1" id="KW-1133">Transmembrane helix</keyword>
<feature type="domain" description="Putative zinc-finger" evidence="2">
    <location>
        <begin position="3"/>
        <end position="37"/>
    </location>
</feature>
<dbReference type="AlphaFoldDB" id="A0A1S2LRA4"/>
<organism evidence="3 4">
    <name type="scientific">Anaerobacillus arseniciselenatis</name>
    <dbReference type="NCBI Taxonomy" id="85682"/>
    <lineage>
        <taxon>Bacteria</taxon>
        <taxon>Bacillati</taxon>
        <taxon>Bacillota</taxon>
        <taxon>Bacilli</taxon>
        <taxon>Bacillales</taxon>
        <taxon>Bacillaceae</taxon>
        <taxon>Anaerobacillus</taxon>
    </lineage>
</organism>
<evidence type="ECO:0000256" key="1">
    <source>
        <dbReference type="SAM" id="Phobius"/>
    </source>
</evidence>
<keyword evidence="1" id="KW-0472">Membrane</keyword>
<dbReference type="Proteomes" id="UP000180098">
    <property type="component" value="Unassembled WGS sequence"/>
</dbReference>
<dbReference type="OrthoDB" id="9782842at2"/>
<proteinExistence type="predicted"/>
<keyword evidence="4" id="KW-1185">Reference proteome</keyword>
<dbReference type="EMBL" id="MLQQ01000005">
    <property type="protein sequence ID" value="OIJ14653.1"/>
    <property type="molecule type" value="Genomic_DNA"/>
</dbReference>
<feature type="transmembrane region" description="Helical" evidence="1">
    <location>
        <begin position="89"/>
        <end position="109"/>
    </location>
</feature>
<evidence type="ECO:0000313" key="4">
    <source>
        <dbReference type="Proteomes" id="UP000180098"/>
    </source>
</evidence>
<dbReference type="InterPro" id="IPR027383">
    <property type="entry name" value="Znf_put"/>
</dbReference>
<gene>
    <name evidence="3" type="ORF">BKP35_06275</name>
</gene>
<reference evidence="3 4" key="1">
    <citation type="submission" date="2016-10" db="EMBL/GenBank/DDBJ databases">
        <title>Draft genome sequences of four alkaliphilic bacteria belonging to the Anaerobacillus genus.</title>
        <authorList>
            <person name="Bassil N.M."/>
            <person name="Lloyd J.R."/>
        </authorList>
    </citation>
    <scope>NUCLEOTIDE SEQUENCE [LARGE SCALE GENOMIC DNA]</scope>
    <source>
        <strain evidence="3 4">DSM 15340</strain>
    </source>
</reference>
<protein>
    <submittedName>
        <fullName evidence="3">Anti-sigma factor</fullName>
    </submittedName>
</protein>
<sequence length="207" mass="23447">MKCDKEIVSLMHKYLDEEITEQERKILKKHLSYCEACNKHMSELKKSIAFVQSSSHIEAPENLTELVMSQLPEQKRSVNWKRWMKRHPALVAASIFILLMATSMFSVWIDGGNELTVSGEANLLIDKEKNLVVVPKGEVVNSDLVIKNGGLQVEGQVNGNVTVINGEKYMAQAGNVAGDIEEINKGLEWFWYNVKSFFSDVINVFEK</sequence>
<accession>A0A1S2LRA4</accession>
<evidence type="ECO:0000313" key="3">
    <source>
        <dbReference type="EMBL" id="OIJ14653.1"/>
    </source>
</evidence>
<dbReference type="Pfam" id="PF13490">
    <property type="entry name" value="zf-HC2"/>
    <property type="match status" value="1"/>
</dbReference>
<evidence type="ECO:0000259" key="2">
    <source>
        <dbReference type="Pfam" id="PF13490"/>
    </source>
</evidence>
<name>A0A1S2LRA4_9BACI</name>
<keyword evidence="1" id="KW-0812">Transmembrane</keyword>
<dbReference type="RefSeq" id="WP_071312534.1">
    <property type="nucleotide sequence ID" value="NZ_MLQQ01000005.1"/>
</dbReference>
<comment type="caution">
    <text evidence="3">The sequence shown here is derived from an EMBL/GenBank/DDBJ whole genome shotgun (WGS) entry which is preliminary data.</text>
</comment>